<dbReference type="EMBL" id="JARDXE010000003">
    <property type="protein sequence ID" value="MDE8644547.1"/>
    <property type="molecule type" value="Genomic_DNA"/>
</dbReference>
<dbReference type="Proteomes" id="UP000230886">
    <property type="component" value="Unassembled WGS sequence"/>
</dbReference>
<dbReference type="AlphaFoldDB" id="A0A069JJ23"/>
<dbReference type="GeneID" id="64142234"/>
<evidence type="ECO:0000313" key="3">
    <source>
        <dbReference type="Proteomes" id="UP000230886"/>
    </source>
</evidence>
<accession>A0A069JJ23</accession>
<evidence type="ECO:0000313" key="1">
    <source>
        <dbReference type="EMBL" id="MDE8644547.1"/>
    </source>
</evidence>
<dbReference type="EMBL" id="NOVD01000094">
    <property type="protein sequence ID" value="PCK21813.1"/>
    <property type="molecule type" value="Genomic_DNA"/>
</dbReference>
<accession>A0A1C3Z5B5</accession>
<sequence>MPKSFHFDIEFKYPIDDVHRTLTDPNYWKGRLGDLYATSDIEVRDGSIEVSVSEEIDSASLPSLVAKVAPSRLGLKRVDRWGPLSDGRAAGSVTGIARGLPIRIETTLDLTAAESCTRLVVDGTAEVKMPIIGGQIEKLLKKTVEDLLGRDRDAVESFLA</sequence>
<dbReference type="KEGG" id="rqi:C1M55_22060"/>
<comment type="caution">
    <text evidence="2">The sequence shown here is derived from an EMBL/GenBank/DDBJ whole genome shotgun (WGS) entry which is preliminary data.</text>
</comment>
<dbReference type="InterPro" id="IPR019639">
    <property type="entry name" value="DUF2505"/>
</dbReference>
<dbReference type="RefSeq" id="WP_030536322.1">
    <property type="nucleotide sequence ID" value="NZ_AP023172.1"/>
</dbReference>
<dbReference type="Proteomes" id="UP001217325">
    <property type="component" value="Unassembled WGS sequence"/>
</dbReference>
<dbReference type="Pfam" id="PF10698">
    <property type="entry name" value="DUF2505"/>
    <property type="match status" value="1"/>
</dbReference>
<reference evidence="1" key="2">
    <citation type="submission" date="2023-02" db="EMBL/GenBank/DDBJ databases">
        <title>A novel hydrolase synthesized by Rhodococcus erythropolis HQ is responsible for the detoxification of Zearalenone.</title>
        <authorList>
            <person name="Hu J."/>
            <person name="Xu J."/>
        </authorList>
    </citation>
    <scope>NUCLEOTIDE SEQUENCE</scope>
    <source>
        <strain evidence="1">HQ</strain>
    </source>
</reference>
<organism evidence="2 3">
    <name type="scientific">Rhodococcus qingshengii</name>
    <dbReference type="NCBI Taxonomy" id="334542"/>
    <lineage>
        <taxon>Bacteria</taxon>
        <taxon>Bacillati</taxon>
        <taxon>Actinomycetota</taxon>
        <taxon>Actinomycetes</taxon>
        <taxon>Mycobacteriales</taxon>
        <taxon>Nocardiaceae</taxon>
        <taxon>Rhodococcus</taxon>
        <taxon>Rhodococcus erythropolis group</taxon>
    </lineage>
</organism>
<name>A0A069JJ23_RHOSG</name>
<protein>
    <submittedName>
        <fullName evidence="2">DUF2505 domain-containing protein</fullName>
    </submittedName>
</protein>
<reference evidence="2 3" key="1">
    <citation type="submission" date="2017-07" db="EMBL/GenBank/DDBJ databases">
        <title>Draft sequence of Rhodococcus enclensis 23b-28.</title>
        <authorList>
            <person name="Besaury L."/>
            <person name="Sancelme M."/>
            <person name="Amato P."/>
            <person name="Lallement A."/>
            <person name="Delort A.-M."/>
        </authorList>
    </citation>
    <scope>NUCLEOTIDE SEQUENCE [LARGE SCALE GENOMIC DNA]</scope>
    <source>
        <strain evidence="2 3">23b-28</strain>
    </source>
</reference>
<proteinExistence type="predicted"/>
<evidence type="ECO:0000313" key="2">
    <source>
        <dbReference type="EMBL" id="PCK21813.1"/>
    </source>
</evidence>
<gene>
    <name evidence="2" type="ORF">CHR55_33510</name>
    <name evidence="1" type="ORF">PXH69_06265</name>
</gene>
<dbReference type="SUPFAM" id="SSF55961">
    <property type="entry name" value="Bet v1-like"/>
    <property type="match status" value="1"/>
</dbReference>